<comment type="similarity">
    <text evidence="2">Belongs to the UPF0754 family.</text>
</comment>
<keyword evidence="5 6" id="KW-0472">Membrane</keyword>
<reference evidence="7 8" key="1">
    <citation type="submission" date="2014-02" db="EMBL/GenBank/DDBJ databases">
        <title>Diversity of Thermotogales isolates from hydrothermal vents.</title>
        <authorList>
            <person name="Haverkamp T.H.A."/>
            <person name="Lossouarn J."/>
            <person name="Geslin C."/>
            <person name="Nesbo C.L."/>
        </authorList>
    </citation>
    <scope>NUCLEOTIDE SEQUENCE [LARGE SCALE GENOMIC DNA]</scope>
    <source>
        <strain evidence="7 8">431</strain>
    </source>
</reference>
<dbReference type="PANTHER" id="PTHR35791">
    <property type="entry name" value="UPF0754 MEMBRANE PROTEIN YHEB"/>
    <property type="match status" value="1"/>
</dbReference>
<evidence type="ECO:0000313" key="8">
    <source>
        <dbReference type="Proteomes" id="UP000185490"/>
    </source>
</evidence>
<sequence length="364" mass="42632">MNILIKLSKDIIFWILVFLLLISHIFTLNIIKVTSIGALVGYITNVLAIWMLFNPKKKFFGFQGVIPKKRDEIALNTSKIIENEFINAKSIRQFIENNKEIFAEMLFDFVEKQGNKVIPPISKIFQNKTAEVAEKMAEKLKLDNKDSLWENLKNKSISAFCSPEMLINFILKILENEEFVNFTKHQVAKQVKIPLLPVDSIIANIVDKFLNNITYTLKLKGDEYHKLIEYLKEKCDTLKVKDIIEKDDFFHLVDFLNTKSKDFFKSIILNLFNQEINVKYILNILNVKEIITHLIDRYEKNIIDIAEKLLQKISFKDIVREKIESYSIEEMEKVTLELAKRELRYVEIFGIPLGILISIFQIIF</sequence>
<proteinExistence type="inferred from homology"/>
<evidence type="ECO:0000256" key="4">
    <source>
        <dbReference type="ARBA" id="ARBA00022989"/>
    </source>
</evidence>
<evidence type="ECO:0008006" key="9">
    <source>
        <dbReference type="Google" id="ProtNLM"/>
    </source>
</evidence>
<feature type="transmembrane region" description="Helical" evidence="6">
    <location>
        <begin position="12"/>
        <end position="30"/>
    </location>
</feature>
<evidence type="ECO:0000256" key="2">
    <source>
        <dbReference type="ARBA" id="ARBA00008053"/>
    </source>
</evidence>
<evidence type="ECO:0000256" key="1">
    <source>
        <dbReference type="ARBA" id="ARBA00004308"/>
    </source>
</evidence>
<keyword evidence="3 6" id="KW-0812">Transmembrane</keyword>
<keyword evidence="8" id="KW-1185">Reference proteome</keyword>
<organism evidence="7 8">
    <name type="scientific">Thermosipho melanesiensis</name>
    <dbReference type="NCBI Taxonomy" id="46541"/>
    <lineage>
        <taxon>Bacteria</taxon>
        <taxon>Thermotogati</taxon>
        <taxon>Thermotogota</taxon>
        <taxon>Thermotogae</taxon>
        <taxon>Thermotogales</taxon>
        <taxon>Fervidobacteriaceae</taxon>
        <taxon>Thermosipho</taxon>
    </lineage>
</organism>
<protein>
    <recommendedName>
        <fullName evidence="9">DUF445 domain-containing protein</fullName>
    </recommendedName>
</protein>
<dbReference type="Proteomes" id="UP000185490">
    <property type="component" value="Chromosome"/>
</dbReference>
<keyword evidence="4 6" id="KW-1133">Transmembrane helix</keyword>
<name>A0ABM6GHD1_9BACT</name>
<dbReference type="Pfam" id="PF04286">
    <property type="entry name" value="DUF445"/>
    <property type="match status" value="1"/>
</dbReference>
<accession>A0ABM6GHD1</accession>
<evidence type="ECO:0000256" key="3">
    <source>
        <dbReference type="ARBA" id="ARBA00022692"/>
    </source>
</evidence>
<feature type="transmembrane region" description="Helical" evidence="6">
    <location>
        <begin position="36"/>
        <end position="53"/>
    </location>
</feature>
<dbReference type="RefSeq" id="WP_012057045.1">
    <property type="nucleotide sequence ID" value="NZ_CP007389.1"/>
</dbReference>
<dbReference type="InterPro" id="IPR007383">
    <property type="entry name" value="DUF445"/>
</dbReference>
<feature type="transmembrane region" description="Helical" evidence="6">
    <location>
        <begin position="345"/>
        <end position="363"/>
    </location>
</feature>
<dbReference type="EMBL" id="CP007389">
    <property type="protein sequence ID" value="APT74856.1"/>
    <property type="molecule type" value="Genomic_DNA"/>
</dbReference>
<evidence type="ECO:0000256" key="5">
    <source>
        <dbReference type="ARBA" id="ARBA00023136"/>
    </source>
</evidence>
<evidence type="ECO:0000313" key="7">
    <source>
        <dbReference type="EMBL" id="APT74856.1"/>
    </source>
</evidence>
<comment type="subcellular location">
    <subcellularLocation>
        <location evidence="1">Endomembrane system</location>
    </subcellularLocation>
</comment>
<evidence type="ECO:0000256" key="6">
    <source>
        <dbReference type="SAM" id="Phobius"/>
    </source>
</evidence>
<gene>
    <name evidence="7" type="ORF">BW47_04430</name>
</gene>
<dbReference type="PANTHER" id="PTHR35791:SF1">
    <property type="entry name" value="UPF0754 MEMBRANE PROTEIN YHEB"/>
    <property type="match status" value="1"/>
</dbReference>